<proteinExistence type="predicted"/>
<reference evidence="1 2" key="1">
    <citation type="journal article" date="2012" name="Genome Biol.">
        <title>Genome and low-iron response of an oceanic diatom adapted to chronic iron limitation.</title>
        <authorList>
            <person name="Lommer M."/>
            <person name="Specht M."/>
            <person name="Roy A.S."/>
            <person name="Kraemer L."/>
            <person name="Andreson R."/>
            <person name="Gutowska M.A."/>
            <person name="Wolf J."/>
            <person name="Bergner S.V."/>
            <person name="Schilhabel M.B."/>
            <person name="Klostermeier U.C."/>
            <person name="Beiko R.G."/>
            <person name="Rosenstiel P."/>
            <person name="Hippler M."/>
            <person name="Laroche J."/>
        </authorList>
    </citation>
    <scope>NUCLEOTIDE SEQUENCE [LARGE SCALE GENOMIC DNA]</scope>
    <source>
        <strain evidence="1 2">CCMP1005</strain>
    </source>
</reference>
<comment type="caution">
    <text evidence="1">The sequence shown here is derived from an EMBL/GenBank/DDBJ whole genome shotgun (WGS) entry which is preliminary data.</text>
</comment>
<sequence>MDTEPEDTRDVGGVRRQRVRYEIVECHEEEVGKRRADRGAVNGPTPAIVGMAAPSSEGRRLVNALAFGAEYFSRVHPDIIAQSDWQDRLASALDQRAGPEFLGRVLLRKRGR</sequence>
<dbReference type="Proteomes" id="UP000266841">
    <property type="component" value="Unassembled WGS sequence"/>
</dbReference>
<evidence type="ECO:0000313" key="1">
    <source>
        <dbReference type="EMBL" id="EJK66963.1"/>
    </source>
</evidence>
<accession>K0SKV9</accession>
<dbReference type="AlphaFoldDB" id="K0SKV9"/>
<gene>
    <name evidence="1" type="ORF">THAOC_12061</name>
</gene>
<keyword evidence="2" id="KW-1185">Reference proteome</keyword>
<evidence type="ECO:0000313" key="2">
    <source>
        <dbReference type="Proteomes" id="UP000266841"/>
    </source>
</evidence>
<name>K0SKV9_THAOC</name>
<organism evidence="1 2">
    <name type="scientific">Thalassiosira oceanica</name>
    <name type="common">Marine diatom</name>
    <dbReference type="NCBI Taxonomy" id="159749"/>
    <lineage>
        <taxon>Eukaryota</taxon>
        <taxon>Sar</taxon>
        <taxon>Stramenopiles</taxon>
        <taxon>Ochrophyta</taxon>
        <taxon>Bacillariophyta</taxon>
        <taxon>Coscinodiscophyceae</taxon>
        <taxon>Thalassiosirophycidae</taxon>
        <taxon>Thalassiosirales</taxon>
        <taxon>Thalassiosiraceae</taxon>
        <taxon>Thalassiosira</taxon>
    </lineage>
</organism>
<dbReference type="EMBL" id="AGNL01013889">
    <property type="protein sequence ID" value="EJK66963.1"/>
    <property type="molecule type" value="Genomic_DNA"/>
</dbReference>
<protein>
    <submittedName>
        <fullName evidence="1">Uncharacterized protein</fullName>
    </submittedName>
</protein>